<evidence type="ECO:0000313" key="1">
    <source>
        <dbReference type="EMBL" id="SMP73369.1"/>
    </source>
</evidence>
<dbReference type="Pfam" id="PF13385">
    <property type="entry name" value="Laminin_G_3"/>
    <property type="match status" value="1"/>
</dbReference>
<name>A0ABY1QJL8_9BACT</name>
<dbReference type="Gene3D" id="2.60.120.1440">
    <property type="match status" value="1"/>
</dbReference>
<proteinExistence type="predicted"/>
<comment type="caution">
    <text evidence="1">The sequence shown here is derived from an EMBL/GenBank/DDBJ whole genome shotgun (WGS) entry which is preliminary data.</text>
</comment>
<evidence type="ECO:0000313" key="2">
    <source>
        <dbReference type="Proteomes" id="UP001158067"/>
    </source>
</evidence>
<dbReference type="InterPro" id="IPR012373">
    <property type="entry name" value="Ferrdict_sens_TM"/>
</dbReference>
<dbReference type="Gene3D" id="2.60.120.200">
    <property type="match status" value="1"/>
</dbReference>
<reference evidence="1 2" key="1">
    <citation type="submission" date="2017-05" db="EMBL/GenBank/DDBJ databases">
        <authorList>
            <person name="Varghese N."/>
            <person name="Submissions S."/>
        </authorList>
    </citation>
    <scope>NUCLEOTIDE SEQUENCE [LARGE SCALE GENOMIC DNA]</scope>
    <source>
        <strain evidence="1 2">DSM 25457</strain>
    </source>
</reference>
<accession>A0ABY1QJL8</accession>
<gene>
    <name evidence="1" type="ORF">SAMN06265222_116105</name>
</gene>
<dbReference type="RefSeq" id="WP_283434749.1">
    <property type="nucleotide sequence ID" value="NZ_FXUG01000016.1"/>
</dbReference>
<dbReference type="Proteomes" id="UP001158067">
    <property type="component" value="Unassembled WGS sequence"/>
</dbReference>
<keyword evidence="2" id="KW-1185">Reference proteome</keyword>
<dbReference type="EMBL" id="FXUG01000016">
    <property type="protein sequence ID" value="SMP73369.1"/>
    <property type="molecule type" value="Genomic_DNA"/>
</dbReference>
<organism evidence="1 2">
    <name type="scientific">Neorhodopirellula lusitana</name>
    <dbReference type="NCBI Taxonomy" id="445327"/>
    <lineage>
        <taxon>Bacteria</taxon>
        <taxon>Pseudomonadati</taxon>
        <taxon>Planctomycetota</taxon>
        <taxon>Planctomycetia</taxon>
        <taxon>Pirellulales</taxon>
        <taxon>Pirellulaceae</taxon>
        <taxon>Neorhodopirellula</taxon>
    </lineage>
</organism>
<dbReference type="InterPro" id="IPR013320">
    <property type="entry name" value="ConA-like_dom_sf"/>
</dbReference>
<dbReference type="PANTHER" id="PTHR30273">
    <property type="entry name" value="PERIPLASMIC SIGNAL SENSOR AND SIGMA FACTOR ACTIVATOR FECR-RELATED"/>
    <property type="match status" value="1"/>
</dbReference>
<dbReference type="SUPFAM" id="SSF49899">
    <property type="entry name" value="Concanavalin A-like lectins/glucanases"/>
    <property type="match status" value="1"/>
</dbReference>
<protein>
    <submittedName>
        <fullName evidence="1">FecR family protein</fullName>
    </submittedName>
</protein>
<dbReference type="PANTHER" id="PTHR30273:SF2">
    <property type="entry name" value="PROTEIN FECR"/>
    <property type="match status" value="1"/>
</dbReference>
<sequence length="527" mass="58923">MNASAFNPDRLEQLTVAHMTGELTDDEKSELAILLDQSQEARKEFVKVAHFESALTRLHHDARDLEIPPAVDAPAWLPRFRQVTRIVPWLVTAASLLLVLHLASNRSSTENLPEQPATHFTALLVDQVGARFAPQRKEGEVAFSPGEYELADGTVQLRFANGVDLVVQSPAKFEIHDVMRSQLFYGNVRAVVPPSAEGFTIDAADVQFEDVGTEFGLRVDRGSSVGSLHVFDGQVNVRSAESNAVLKQVFEGQSIECRDGISSQIDTLNPDSFPNPSRIGFKRWRANQETLINDPDLVAYFPFTQDANDASLLKNLKTHDDHPVADSVITGARWMSGRWQGKESLLFDRDSDFAEFELPGEFNELTIAAWVYINRRDHPVISVVDSNGWEPGDVHLQFNRYGAAYVDICETRQRGSQSELNEKWTNQVASTGCWVHLATSISLTQRNAIVYVNGKVVHETSLRRDGLIRPGVCRIGNWLPTGTLWKTRAFNGRIDEVAIWKRALSDQEIAAEITRGRPSLLWPDETK</sequence>